<evidence type="ECO:0000256" key="3">
    <source>
        <dbReference type="ARBA" id="ARBA00022801"/>
    </source>
</evidence>
<dbReference type="GO" id="GO:0046872">
    <property type="term" value="F:metal ion binding"/>
    <property type="evidence" value="ECO:0007669"/>
    <property type="project" value="UniProtKB-KW"/>
</dbReference>
<dbReference type="InterPro" id="IPR051400">
    <property type="entry name" value="HAD-like_hydrolase"/>
</dbReference>
<dbReference type="Pfam" id="PF00702">
    <property type="entry name" value="Hydrolase"/>
    <property type="match status" value="1"/>
</dbReference>
<dbReference type="InterPro" id="IPR036412">
    <property type="entry name" value="HAD-like_sf"/>
</dbReference>
<dbReference type="Gene3D" id="3.40.50.1000">
    <property type="entry name" value="HAD superfamily/HAD-like"/>
    <property type="match status" value="1"/>
</dbReference>
<dbReference type="PANTHER" id="PTHR46470:SF2">
    <property type="entry name" value="GLYCERALDEHYDE 3-PHOSPHATE PHOSPHATASE"/>
    <property type="match status" value="1"/>
</dbReference>
<evidence type="ECO:0000256" key="1">
    <source>
        <dbReference type="ARBA" id="ARBA00001946"/>
    </source>
</evidence>
<reference evidence="5 6" key="1">
    <citation type="submission" date="2018-07" db="EMBL/GenBank/DDBJ databases">
        <title>Genomic Encyclopedia of Type Strains, Phase IV (KMG-IV): sequencing the most valuable type-strain genomes for metagenomic binning, comparative biology and taxonomic classification.</title>
        <authorList>
            <person name="Goeker M."/>
        </authorList>
    </citation>
    <scope>NUCLEOTIDE SEQUENCE [LARGE SCALE GENOMIC DNA]</scope>
    <source>
        <strain evidence="5 6">DSM 25281</strain>
    </source>
</reference>
<accession>A0A370G0P0</accession>
<dbReference type="PRINTS" id="PR00413">
    <property type="entry name" value="HADHALOGNASE"/>
</dbReference>
<keyword evidence="6" id="KW-1185">Reference proteome</keyword>
<dbReference type="PANTHER" id="PTHR46470">
    <property type="entry name" value="N-ACYLNEURAMINATE-9-PHOSPHATASE"/>
    <property type="match status" value="1"/>
</dbReference>
<gene>
    <name evidence="5" type="ORF">DFR59_1294</name>
</gene>
<comment type="caution">
    <text evidence="5">The sequence shown here is derived from an EMBL/GenBank/DDBJ whole genome shotgun (WGS) entry which is preliminary data.</text>
</comment>
<keyword evidence="4" id="KW-0460">Magnesium</keyword>
<keyword evidence="3 5" id="KW-0378">Hydrolase</keyword>
<evidence type="ECO:0000313" key="5">
    <source>
        <dbReference type="EMBL" id="RDI36469.1"/>
    </source>
</evidence>
<dbReference type="InterPro" id="IPR023214">
    <property type="entry name" value="HAD_sf"/>
</dbReference>
<dbReference type="InterPro" id="IPR006439">
    <property type="entry name" value="HAD-SF_hydro_IA"/>
</dbReference>
<dbReference type="SUPFAM" id="SSF56784">
    <property type="entry name" value="HAD-like"/>
    <property type="match status" value="1"/>
</dbReference>
<dbReference type="AlphaFoldDB" id="A0A370G0P0"/>
<name>A0A370G0P0_9BACI</name>
<dbReference type="SFLD" id="SFLDS00003">
    <property type="entry name" value="Haloacid_Dehalogenase"/>
    <property type="match status" value="1"/>
</dbReference>
<dbReference type="Gene3D" id="1.10.150.520">
    <property type="match status" value="1"/>
</dbReference>
<proteinExistence type="predicted"/>
<dbReference type="Proteomes" id="UP000255326">
    <property type="component" value="Unassembled WGS sequence"/>
</dbReference>
<evidence type="ECO:0000256" key="2">
    <source>
        <dbReference type="ARBA" id="ARBA00022723"/>
    </source>
</evidence>
<dbReference type="SFLD" id="SFLDG01129">
    <property type="entry name" value="C1.5:_HAD__Beta-PGM__Phosphata"/>
    <property type="match status" value="1"/>
</dbReference>
<dbReference type="NCBIfam" id="TIGR01549">
    <property type="entry name" value="HAD-SF-IA-v1"/>
    <property type="match status" value="1"/>
</dbReference>
<dbReference type="RefSeq" id="WP_114747366.1">
    <property type="nucleotide sequence ID" value="NZ_QQAY01000029.1"/>
</dbReference>
<dbReference type="OrthoDB" id="25198at2"/>
<evidence type="ECO:0000313" key="6">
    <source>
        <dbReference type="Proteomes" id="UP000255326"/>
    </source>
</evidence>
<dbReference type="EMBL" id="QQAY01000029">
    <property type="protein sequence ID" value="RDI36469.1"/>
    <property type="molecule type" value="Genomic_DNA"/>
</dbReference>
<protein>
    <submittedName>
        <fullName evidence="5">HAD superfamily hydrolase (TIGR01549 family)</fullName>
    </submittedName>
</protein>
<organism evidence="5 6">
    <name type="scientific">Falsibacillus pallidus</name>
    <dbReference type="NCBI Taxonomy" id="493781"/>
    <lineage>
        <taxon>Bacteria</taxon>
        <taxon>Bacillati</taxon>
        <taxon>Bacillota</taxon>
        <taxon>Bacilli</taxon>
        <taxon>Bacillales</taxon>
        <taxon>Bacillaceae</taxon>
        <taxon>Falsibacillus</taxon>
    </lineage>
</organism>
<dbReference type="GO" id="GO:0016791">
    <property type="term" value="F:phosphatase activity"/>
    <property type="evidence" value="ECO:0007669"/>
    <property type="project" value="TreeGrafter"/>
</dbReference>
<evidence type="ECO:0000256" key="4">
    <source>
        <dbReference type="ARBA" id="ARBA00022842"/>
    </source>
</evidence>
<dbReference type="GO" id="GO:0044281">
    <property type="term" value="P:small molecule metabolic process"/>
    <property type="evidence" value="ECO:0007669"/>
    <property type="project" value="UniProtKB-ARBA"/>
</dbReference>
<keyword evidence="2" id="KW-0479">Metal-binding</keyword>
<comment type="cofactor">
    <cofactor evidence="1">
        <name>Mg(2+)</name>
        <dbReference type="ChEBI" id="CHEBI:18420"/>
    </cofactor>
</comment>
<sequence length="262" mass="30034">MGEKWITFDLDGTLMQNPFVGWVFPEIEALLQEKISKDLAVQKALVQEHQKRMNENRIYEAYDWDGIVKDLCDQHGVPIDIQIEELVKGHSVEEKVYLLEPEILKALQTLKEEGYKLAAVTNGYSKYQLPVMEFLKLNTVFDQVITPEEVGYAKPQNEILAGLMEQGEIAAHVGDRIDHDVCVANQNSIPSIFIYRKLPETLKGKSPFERIQEDECKKLCEEKWRKETKLEVPITTDLFPSIVIHSISDELVGCIRQLNSMS</sequence>